<dbReference type="AlphaFoldDB" id="A0A1L7RNV7"/>
<protein>
    <submittedName>
        <fullName evidence="3">TetR transcriptional regulator</fullName>
    </submittedName>
</protein>
<dbReference type="EMBL" id="LK995493">
    <property type="protein sequence ID" value="CED90994.1"/>
    <property type="molecule type" value="Genomic_DNA"/>
</dbReference>
<dbReference type="Gene3D" id="1.10.357.10">
    <property type="entry name" value="Tetracycline Repressor, domain 2"/>
    <property type="match status" value="1"/>
</dbReference>
<dbReference type="PANTHER" id="PTHR30055:SF219">
    <property type="entry name" value="TRANSCRIPTIONAL REGULATORY PROTEIN"/>
    <property type="match status" value="1"/>
</dbReference>
<gene>
    <name evidence="3" type="ORF">AAM4_1162</name>
</gene>
<reference evidence="3" key="1">
    <citation type="submission" date="2014-07" db="EMBL/GenBank/DDBJ databases">
        <authorList>
            <person name="Zhang J.E."/>
            <person name="Yang H."/>
            <person name="Guo J."/>
            <person name="Deng Z."/>
            <person name="Luo H."/>
            <person name="Luo M."/>
            <person name="Zhao B."/>
        </authorList>
    </citation>
    <scope>NUCLEOTIDE SEQUENCE</scope>
    <source>
        <strain evidence="3">AM4</strain>
    </source>
</reference>
<evidence type="ECO:0000259" key="2">
    <source>
        <dbReference type="Pfam" id="PF00440"/>
    </source>
</evidence>
<organism evidence="3">
    <name type="scientific">Actinomyces succiniciruminis</name>
    <dbReference type="NCBI Taxonomy" id="1522002"/>
    <lineage>
        <taxon>Bacteria</taxon>
        <taxon>Bacillati</taxon>
        <taxon>Actinomycetota</taxon>
        <taxon>Actinomycetes</taxon>
        <taxon>Actinomycetales</taxon>
        <taxon>Actinomycetaceae</taxon>
        <taxon>Actinomyces</taxon>
    </lineage>
</organism>
<dbReference type="RefSeq" id="WP_210579751.1">
    <property type="nucleotide sequence ID" value="NZ_LK995493.1"/>
</dbReference>
<proteinExistence type="predicted"/>
<keyword evidence="1" id="KW-0238">DNA-binding</keyword>
<feature type="domain" description="HTH tetR-type" evidence="2">
    <location>
        <begin position="16"/>
        <end position="49"/>
    </location>
</feature>
<evidence type="ECO:0000313" key="3">
    <source>
        <dbReference type="EMBL" id="CED90994.1"/>
    </source>
</evidence>
<sequence>MPTRIEARAATRAKVLASSRRLFEERGFRATTIKDIAADAAVSVGTVMHVGDKSGLLVACFDERIEALHATSPRTSHAPVQSEGVNGGSEAILDILSPFIELFASSPDLARSYGAVLISGAHSSRVFSELREELINELQDVFAAATGCSMTAAKQRATTVYLAYLGALLEWASLPGTGIDALCSRVRDAVRPLLTASGEENNQ</sequence>
<name>A0A1L7RNV7_9ACTO</name>
<dbReference type="Pfam" id="PF00440">
    <property type="entry name" value="TetR_N"/>
    <property type="match status" value="1"/>
</dbReference>
<dbReference type="SUPFAM" id="SSF46689">
    <property type="entry name" value="Homeodomain-like"/>
    <property type="match status" value="1"/>
</dbReference>
<dbReference type="InterPro" id="IPR050109">
    <property type="entry name" value="HTH-type_TetR-like_transc_reg"/>
</dbReference>
<dbReference type="InterPro" id="IPR009057">
    <property type="entry name" value="Homeodomain-like_sf"/>
</dbReference>
<dbReference type="GO" id="GO:0000976">
    <property type="term" value="F:transcription cis-regulatory region binding"/>
    <property type="evidence" value="ECO:0007669"/>
    <property type="project" value="TreeGrafter"/>
</dbReference>
<dbReference type="PANTHER" id="PTHR30055">
    <property type="entry name" value="HTH-TYPE TRANSCRIPTIONAL REGULATOR RUTR"/>
    <property type="match status" value="1"/>
</dbReference>
<dbReference type="GO" id="GO:0003700">
    <property type="term" value="F:DNA-binding transcription factor activity"/>
    <property type="evidence" value="ECO:0007669"/>
    <property type="project" value="TreeGrafter"/>
</dbReference>
<dbReference type="InterPro" id="IPR001647">
    <property type="entry name" value="HTH_TetR"/>
</dbReference>
<accession>A0A1L7RNV7</accession>
<evidence type="ECO:0000256" key="1">
    <source>
        <dbReference type="ARBA" id="ARBA00023125"/>
    </source>
</evidence>